<proteinExistence type="predicted"/>
<dbReference type="AlphaFoldDB" id="A0A1G4I8B3"/>
<evidence type="ECO:0000256" key="1">
    <source>
        <dbReference type="SAM" id="SignalP"/>
    </source>
</evidence>
<feature type="signal peptide" evidence="1">
    <location>
        <begin position="1"/>
        <end position="24"/>
    </location>
</feature>
<name>A0A1G4I8B3_TRYEQ</name>
<protein>
    <recommendedName>
        <fullName evidence="4">Trypanosomal VSG domain containing protein</fullName>
    </recommendedName>
</protein>
<gene>
    <name evidence="2" type="ORF">TEOVI_000735800</name>
</gene>
<keyword evidence="3" id="KW-1185">Reference proteome</keyword>
<evidence type="ECO:0008006" key="4">
    <source>
        <dbReference type="Google" id="ProtNLM"/>
    </source>
</evidence>
<comment type="caution">
    <text evidence="2">The sequence shown here is derived from an EMBL/GenBank/DDBJ whole genome shotgun (WGS) entry which is preliminary data.</text>
</comment>
<dbReference type="VEuPathDB" id="TriTrypDB:TEOVI_000735800"/>
<dbReference type="RefSeq" id="XP_067079357.1">
    <property type="nucleotide sequence ID" value="XM_067223256.1"/>
</dbReference>
<accession>A0A1G4I8B3</accession>
<feature type="chain" id="PRO_5009235280" description="Trypanosomal VSG domain containing protein" evidence="1">
    <location>
        <begin position="25"/>
        <end position="230"/>
    </location>
</feature>
<organism evidence="2 3">
    <name type="scientific">Trypanosoma equiperdum</name>
    <dbReference type="NCBI Taxonomy" id="5694"/>
    <lineage>
        <taxon>Eukaryota</taxon>
        <taxon>Discoba</taxon>
        <taxon>Euglenozoa</taxon>
        <taxon>Kinetoplastea</taxon>
        <taxon>Metakinetoplastina</taxon>
        <taxon>Trypanosomatida</taxon>
        <taxon>Trypanosomatidae</taxon>
        <taxon>Trypanosoma</taxon>
    </lineage>
</organism>
<evidence type="ECO:0000313" key="2">
    <source>
        <dbReference type="EMBL" id="SCU68145.1"/>
    </source>
</evidence>
<dbReference type="Proteomes" id="UP000195570">
    <property type="component" value="Unassembled WGS sequence"/>
</dbReference>
<dbReference type="EMBL" id="CZPT02000904">
    <property type="protein sequence ID" value="SCU68145.1"/>
    <property type="molecule type" value="Genomic_DNA"/>
</dbReference>
<sequence length="230" mass="24862">MRNILHHPGVIKLLTLLATAHVQADTNNAVAEAVTDSCKELAYVKALKSHIQQQTANARTDFDKLHRQKLGWETAATTEENADKRCLFRALAAKAEEMEDKAPLHSKGAEATLREAVSLLDQNLGLLQALTTGGQETLAEDAEKHSTTSNMAVNIKLKLAAGTKAVCESVKDVRSIQSPPAQLEWKKLLKLKLTAPDQILANFNEPTLTIGDLGSCNQNGANSLTFGNAM</sequence>
<evidence type="ECO:0000313" key="3">
    <source>
        <dbReference type="Proteomes" id="UP000195570"/>
    </source>
</evidence>
<reference evidence="2" key="1">
    <citation type="submission" date="2016-09" db="EMBL/GenBank/DDBJ databases">
        <authorList>
            <person name="Hebert L."/>
            <person name="Moumen B."/>
        </authorList>
    </citation>
    <scope>NUCLEOTIDE SEQUENCE [LARGE SCALE GENOMIC DNA]</scope>
    <source>
        <strain evidence="2">OVI</strain>
    </source>
</reference>
<keyword evidence="1" id="KW-0732">Signal</keyword>
<dbReference type="GeneID" id="92381292"/>